<accession>A0A7C2K4R0</accession>
<dbReference type="Pfam" id="PF03480">
    <property type="entry name" value="DctP"/>
    <property type="match status" value="1"/>
</dbReference>
<dbReference type="PANTHER" id="PTHR33376:SF15">
    <property type="entry name" value="BLL6794 PROTEIN"/>
    <property type="match status" value="1"/>
</dbReference>
<dbReference type="EMBL" id="DSOL01000118">
    <property type="protein sequence ID" value="HEN27809.1"/>
    <property type="molecule type" value="Genomic_DNA"/>
</dbReference>
<comment type="caution">
    <text evidence="2">The sequence shown here is derived from an EMBL/GenBank/DDBJ whole genome shotgun (WGS) entry which is preliminary data.</text>
</comment>
<name>A0A7C2K4R0_UNCW3</name>
<proteinExistence type="predicted"/>
<reference evidence="2" key="1">
    <citation type="journal article" date="2020" name="mSystems">
        <title>Genome- and Community-Level Interaction Insights into Carbon Utilization and Element Cycling Functions of Hydrothermarchaeota in Hydrothermal Sediment.</title>
        <authorList>
            <person name="Zhou Z."/>
            <person name="Liu Y."/>
            <person name="Xu W."/>
            <person name="Pan J."/>
            <person name="Luo Z.H."/>
            <person name="Li M."/>
        </authorList>
    </citation>
    <scope>NUCLEOTIDE SEQUENCE [LARGE SCALE GENOMIC DNA]</scope>
    <source>
        <strain evidence="2">SpSt-34</strain>
    </source>
</reference>
<sequence length="315" mass="36008">MFFGKEIRLKLANYLPPTSPQSVVIDEFCKEVEKRTGGRIKIDHYTGGSLLKPSAVFEGVINRVADIGYSHVYYTPGKMPVTEVAGLPLGYPSVWVSSHVLWDFYQEFRPKEFEPVRVLWMQTSSPSAVLTTKKPVQKLEDLKGLTLRAPGLAGEVVKALGATPAPTPMPEVYDALQKGVLDGDVSNFETLRSFRLGEVVRHVTSIWQVNHPFPFYLIMNKQSYEQIPSDLRTIFDQVVGEYLEIFILRWNANEFEGMKFAKEKGVKFYSLSPTEAQRWVEAVKPVIDVYVKRMVEKGFSRKRSSRMDRVYQKRE</sequence>
<organism evidence="2">
    <name type="scientific">candidate division WOR-3 bacterium</name>
    <dbReference type="NCBI Taxonomy" id="2052148"/>
    <lineage>
        <taxon>Bacteria</taxon>
        <taxon>Bacteria division WOR-3</taxon>
    </lineage>
</organism>
<dbReference type="AlphaFoldDB" id="A0A7C2K4R0"/>
<keyword evidence="1" id="KW-0732">Signal</keyword>
<gene>
    <name evidence="2" type="ORF">ENQ77_03955</name>
</gene>
<dbReference type="Gene3D" id="3.40.190.170">
    <property type="entry name" value="Bacterial extracellular solute-binding protein, family 7"/>
    <property type="match status" value="1"/>
</dbReference>
<protein>
    <submittedName>
        <fullName evidence="2">TRAP transporter substrate-binding protein</fullName>
    </submittedName>
</protein>
<dbReference type="CDD" id="cd13665">
    <property type="entry name" value="PBP2_TRAP_Dctp3_4"/>
    <property type="match status" value="1"/>
</dbReference>
<evidence type="ECO:0000256" key="1">
    <source>
        <dbReference type="ARBA" id="ARBA00022729"/>
    </source>
</evidence>
<dbReference type="PANTHER" id="PTHR33376">
    <property type="match status" value="1"/>
</dbReference>
<evidence type="ECO:0000313" key="2">
    <source>
        <dbReference type="EMBL" id="HEN27809.1"/>
    </source>
</evidence>
<dbReference type="InterPro" id="IPR018389">
    <property type="entry name" value="DctP_fam"/>
</dbReference>
<dbReference type="InterPro" id="IPR038404">
    <property type="entry name" value="TRAP_DctP_sf"/>
</dbReference>
<dbReference type="NCBIfam" id="NF037995">
    <property type="entry name" value="TRAP_S1"/>
    <property type="match status" value="1"/>
</dbReference>
<dbReference type="GO" id="GO:0055085">
    <property type="term" value="P:transmembrane transport"/>
    <property type="evidence" value="ECO:0007669"/>
    <property type="project" value="InterPro"/>
</dbReference>
<dbReference type="SUPFAM" id="SSF53850">
    <property type="entry name" value="Periplasmic binding protein-like II"/>
    <property type="match status" value="1"/>
</dbReference>